<reference evidence="1 2" key="1">
    <citation type="journal article" date="2012" name="Front. Microbiol.">
        <title>Redundancy and modularity in membrane-associated dissimilatory nitrate reduction in Bacillus.</title>
        <authorList>
            <person name="Heylen K."/>
            <person name="Keltjens J."/>
        </authorList>
    </citation>
    <scope>NUCLEOTIDE SEQUENCE [LARGE SCALE GENOMIC DNA]</scope>
    <source>
        <strain evidence="2">LMG 21833T</strain>
    </source>
</reference>
<dbReference type="OrthoDB" id="9921269at2"/>
<dbReference type="EMBL" id="AJLS01000122">
    <property type="protein sequence ID" value="EKN66034.1"/>
    <property type="molecule type" value="Genomic_DNA"/>
</dbReference>
<name>K6DCN4_9BACI</name>
<comment type="caution">
    <text evidence="1">The sequence shown here is derived from an EMBL/GenBank/DDBJ whole genome shotgun (WGS) entry which is preliminary data.</text>
</comment>
<evidence type="ECO:0000313" key="2">
    <source>
        <dbReference type="Proteomes" id="UP000006316"/>
    </source>
</evidence>
<gene>
    <name evidence="1" type="ORF">BABA_17362</name>
</gene>
<dbReference type="Proteomes" id="UP000006316">
    <property type="component" value="Unassembled WGS sequence"/>
</dbReference>
<dbReference type="eggNOG" id="ENOG502ZVN6">
    <property type="taxonomic scope" value="Bacteria"/>
</dbReference>
<proteinExistence type="predicted"/>
<evidence type="ECO:0000313" key="1">
    <source>
        <dbReference type="EMBL" id="EKN66034.1"/>
    </source>
</evidence>
<dbReference type="STRING" id="1117379.BABA_17362"/>
<sequence>MSGEKAIFTTLCIPGGNYPYHQKNIVAKVTDGKETKYFTFGPHCTQRQIMEMIPRLWMDFHFKRRGKSA</sequence>
<dbReference type="AlphaFoldDB" id="K6DCN4"/>
<accession>K6DCN4</accession>
<protein>
    <submittedName>
        <fullName evidence="1">Uncharacterized protein</fullName>
    </submittedName>
</protein>
<keyword evidence="2" id="KW-1185">Reference proteome</keyword>
<dbReference type="RefSeq" id="WP_007086466.1">
    <property type="nucleotide sequence ID" value="NZ_AJLS01000122.1"/>
</dbReference>
<organism evidence="1 2">
    <name type="scientific">Neobacillus bataviensis LMG 21833</name>
    <dbReference type="NCBI Taxonomy" id="1117379"/>
    <lineage>
        <taxon>Bacteria</taxon>
        <taxon>Bacillati</taxon>
        <taxon>Bacillota</taxon>
        <taxon>Bacilli</taxon>
        <taxon>Bacillales</taxon>
        <taxon>Bacillaceae</taxon>
        <taxon>Neobacillus</taxon>
    </lineage>
</organism>